<dbReference type="AlphaFoldDB" id="A0AAD5KCR5"/>
<reference evidence="1" key="1">
    <citation type="journal article" date="2022" name="IScience">
        <title>Evolution of zygomycete secretomes and the origins of terrestrial fungal ecologies.</title>
        <authorList>
            <person name="Chang Y."/>
            <person name="Wang Y."/>
            <person name="Mondo S."/>
            <person name="Ahrendt S."/>
            <person name="Andreopoulos W."/>
            <person name="Barry K."/>
            <person name="Beard J."/>
            <person name="Benny G.L."/>
            <person name="Blankenship S."/>
            <person name="Bonito G."/>
            <person name="Cuomo C."/>
            <person name="Desiro A."/>
            <person name="Gervers K.A."/>
            <person name="Hundley H."/>
            <person name="Kuo A."/>
            <person name="LaButti K."/>
            <person name="Lang B.F."/>
            <person name="Lipzen A."/>
            <person name="O'Donnell K."/>
            <person name="Pangilinan J."/>
            <person name="Reynolds N."/>
            <person name="Sandor L."/>
            <person name="Smith M.E."/>
            <person name="Tsang A."/>
            <person name="Grigoriev I.V."/>
            <person name="Stajich J.E."/>
            <person name="Spatafora J.W."/>
        </authorList>
    </citation>
    <scope>NUCLEOTIDE SEQUENCE</scope>
    <source>
        <strain evidence="1">RSA 2281</strain>
    </source>
</reference>
<dbReference type="EMBL" id="JAIXMP010000001">
    <property type="protein sequence ID" value="KAI9278900.1"/>
    <property type="molecule type" value="Genomic_DNA"/>
</dbReference>
<sequence length="119" mass="13753">MADIPLEEVHDGDGCLSCLTIRELAETSALQTYRYGHQLDHDPINDPLMAWLSETLVATIRYFLKDDCSGIELFKKSDKMPYFLDYEITIIIYSPLRYTGISYLVFLVLAIPEEYFICE</sequence>
<keyword evidence="2" id="KW-1185">Reference proteome</keyword>
<proteinExistence type="predicted"/>
<protein>
    <submittedName>
        <fullName evidence="1">Uncharacterized protein</fullName>
    </submittedName>
</protein>
<organism evidence="1 2">
    <name type="scientific">Phascolomyces articulosus</name>
    <dbReference type="NCBI Taxonomy" id="60185"/>
    <lineage>
        <taxon>Eukaryota</taxon>
        <taxon>Fungi</taxon>
        <taxon>Fungi incertae sedis</taxon>
        <taxon>Mucoromycota</taxon>
        <taxon>Mucoromycotina</taxon>
        <taxon>Mucoromycetes</taxon>
        <taxon>Mucorales</taxon>
        <taxon>Lichtheimiaceae</taxon>
        <taxon>Phascolomyces</taxon>
    </lineage>
</organism>
<name>A0AAD5KCR5_9FUNG</name>
<reference evidence="1" key="2">
    <citation type="submission" date="2023-02" db="EMBL/GenBank/DDBJ databases">
        <authorList>
            <consortium name="DOE Joint Genome Institute"/>
            <person name="Mondo S.J."/>
            <person name="Chang Y."/>
            <person name="Wang Y."/>
            <person name="Ahrendt S."/>
            <person name="Andreopoulos W."/>
            <person name="Barry K."/>
            <person name="Beard J."/>
            <person name="Benny G.L."/>
            <person name="Blankenship S."/>
            <person name="Bonito G."/>
            <person name="Cuomo C."/>
            <person name="Desiro A."/>
            <person name="Gervers K.A."/>
            <person name="Hundley H."/>
            <person name="Kuo A."/>
            <person name="LaButti K."/>
            <person name="Lang B.F."/>
            <person name="Lipzen A."/>
            <person name="O'Donnell K."/>
            <person name="Pangilinan J."/>
            <person name="Reynolds N."/>
            <person name="Sandor L."/>
            <person name="Smith M.W."/>
            <person name="Tsang A."/>
            <person name="Grigoriev I.V."/>
            <person name="Stajich J.E."/>
            <person name="Spatafora J.W."/>
        </authorList>
    </citation>
    <scope>NUCLEOTIDE SEQUENCE</scope>
    <source>
        <strain evidence="1">RSA 2281</strain>
    </source>
</reference>
<evidence type="ECO:0000313" key="1">
    <source>
        <dbReference type="EMBL" id="KAI9278900.1"/>
    </source>
</evidence>
<dbReference type="Proteomes" id="UP001209540">
    <property type="component" value="Unassembled WGS sequence"/>
</dbReference>
<gene>
    <name evidence="1" type="ORF">BDA99DRAFT_531628</name>
</gene>
<comment type="caution">
    <text evidence="1">The sequence shown here is derived from an EMBL/GenBank/DDBJ whole genome shotgun (WGS) entry which is preliminary data.</text>
</comment>
<accession>A0AAD5KCR5</accession>
<evidence type="ECO:0000313" key="2">
    <source>
        <dbReference type="Proteomes" id="UP001209540"/>
    </source>
</evidence>